<sequence length="366" mass="38004">MTELKIRAVTAGYGRDTVLDSVDLTVTQGTTTAVLGGSGSGKTTLLRIIAGFHRPIGGEVSVGGRTVAGPGVWVPPERRGIGYVRQDGGLFPHLSIAGNIAFGLPRPRHRHRARVLELLDLVGLPALMADRRPDQLSGGQQQRVALARALAPRPGLILLDEPFSALDSGLRAATREATARALRAAGATAVLVTHDQGEALSFADEVAILDAGRFRQVGHPTDIYREPVDAEVAGFLGDAILLDGTAIEGTVSCALGTLPVQDGTPDGQVLVMVRPEQIALTRAGSGHLDATVRAVSYFGHDAVVELDGIGGTPSRPVVARVLGQHAPRTDERVGLSVAGPVRAFPVGPSAAQPPTGTAPLTETAPR</sequence>
<evidence type="ECO:0000256" key="4">
    <source>
        <dbReference type="ARBA" id="ARBA00022519"/>
    </source>
</evidence>
<dbReference type="RefSeq" id="WP_345154329.1">
    <property type="nucleotide sequence ID" value="NZ_BAABEO010000034.1"/>
</dbReference>
<dbReference type="SMART" id="SM00382">
    <property type="entry name" value="AAA"/>
    <property type="match status" value="1"/>
</dbReference>
<dbReference type="Proteomes" id="UP001500752">
    <property type="component" value="Unassembled WGS sequence"/>
</dbReference>
<protein>
    <submittedName>
        <fullName evidence="13">ABC transporter ATP-binding protein</fullName>
    </submittedName>
</protein>
<proteinExistence type="predicted"/>
<evidence type="ECO:0000256" key="6">
    <source>
        <dbReference type="ARBA" id="ARBA00022840"/>
    </source>
</evidence>
<name>A0ABP7DD32_9MICC</name>
<keyword evidence="1" id="KW-0813">Transport</keyword>
<evidence type="ECO:0000256" key="1">
    <source>
        <dbReference type="ARBA" id="ARBA00022448"/>
    </source>
</evidence>
<evidence type="ECO:0000313" key="13">
    <source>
        <dbReference type="EMBL" id="GAA3702841.1"/>
    </source>
</evidence>
<keyword evidence="2" id="KW-1003">Cell membrane</keyword>
<reference evidence="14" key="1">
    <citation type="journal article" date="2019" name="Int. J. Syst. Evol. Microbiol.">
        <title>The Global Catalogue of Microorganisms (GCM) 10K type strain sequencing project: providing services to taxonomists for standard genome sequencing and annotation.</title>
        <authorList>
            <consortium name="The Broad Institute Genomics Platform"/>
            <consortium name="The Broad Institute Genome Sequencing Center for Infectious Disease"/>
            <person name="Wu L."/>
            <person name="Ma J."/>
        </authorList>
    </citation>
    <scope>NUCLEOTIDE SEQUENCE [LARGE SCALE GENOMIC DNA]</scope>
    <source>
        <strain evidence="14">JCM 30742</strain>
    </source>
</reference>
<dbReference type="Pfam" id="PF08402">
    <property type="entry name" value="TOBE_2"/>
    <property type="match status" value="1"/>
</dbReference>
<dbReference type="EMBL" id="BAABEO010000034">
    <property type="protein sequence ID" value="GAA3702841.1"/>
    <property type="molecule type" value="Genomic_DNA"/>
</dbReference>
<dbReference type="InterPro" id="IPR003439">
    <property type="entry name" value="ABC_transporter-like_ATP-bd"/>
</dbReference>
<evidence type="ECO:0000256" key="11">
    <source>
        <dbReference type="SAM" id="MobiDB-lite"/>
    </source>
</evidence>
<dbReference type="SUPFAM" id="SSF50331">
    <property type="entry name" value="MOP-like"/>
    <property type="match status" value="1"/>
</dbReference>
<keyword evidence="7" id="KW-1278">Translocase</keyword>
<dbReference type="InterPro" id="IPR015853">
    <property type="entry name" value="ABC_transpr_FbpC"/>
</dbReference>
<dbReference type="PANTHER" id="PTHR42781:SF5">
    <property type="entry name" value="PUTRESCINE TRANSPORT ATP-BINDING PROTEIN POTG"/>
    <property type="match status" value="1"/>
</dbReference>
<accession>A0ABP7DD32</accession>
<evidence type="ECO:0000256" key="3">
    <source>
        <dbReference type="ARBA" id="ARBA00022496"/>
    </source>
</evidence>
<evidence type="ECO:0000259" key="12">
    <source>
        <dbReference type="PROSITE" id="PS50893"/>
    </source>
</evidence>
<dbReference type="SUPFAM" id="SSF52540">
    <property type="entry name" value="P-loop containing nucleoside triphosphate hydrolases"/>
    <property type="match status" value="1"/>
</dbReference>
<dbReference type="InterPro" id="IPR008995">
    <property type="entry name" value="Mo/tungstate-bd_C_term_dom"/>
</dbReference>
<comment type="caution">
    <text evidence="13">The sequence shown here is derived from an EMBL/GenBank/DDBJ whole genome shotgun (WGS) entry which is preliminary data.</text>
</comment>
<keyword evidence="9" id="KW-0406">Ion transport</keyword>
<dbReference type="Pfam" id="PF00005">
    <property type="entry name" value="ABC_tran"/>
    <property type="match status" value="1"/>
</dbReference>
<dbReference type="CDD" id="cd03259">
    <property type="entry name" value="ABC_Carb_Solutes_like"/>
    <property type="match status" value="1"/>
</dbReference>
<feature type="domain" description="ABC transporter" evidence="12">
    <location>
        <begin position="4"/>
        <end position="236"/>
    </location>
</feature>
<evidence type="ECO:0000256" key="8">
    <source>
        <dbReference type="ARBA" id="ARBA00023004"/>
    </source>
</evidence>
<organism evidence="13 14">
    <name type="scientific">Arthrobacter ginkgonis</name>
    <dbReference type="NCBI Taxonomy" id="1630594"/>
    <lineage>
        <taxon>Bacteria</taxon>
        <taxon>Bacillati</taxon>
        <taxon>Actinomycetota</taxon>
        <taxon>Actinomycetes</taxon>
        <taxon>Micrococcales</taxon>
        <taxon>Micrococcaceae</taxon>
        <taxon>Arthrobacter</taxon>
    </lineage>
</organism>
<keyword evidence="10" id="KW-0472">Membrane</keyword>
<dbReference type="InterPro" id="IPR017871">
    <property type="entry name" value="ABC_transporter-like_CS"/>
</dbReference>
<evidence type="ECO:0000256" key="5">
    <source>
        <dbReference type="ARBA" id="ARBA00022741"/>
    </source>
</evidence>
<evidence type="ECO:0000256" key="2">
    <source>
        <dbReference type="ARBA" id="ARBA00022475"/>
    </source>
</evidence>
<evidence type="ECO:0000256" key="9">
    <source>
        <dbReference type="ARBA" id="ARBA00023065"/>
    </source>
</evidence>
<dbReference type="InterPro" id="IPR050093">
    <property type="entry name" value="ABC_SmlMolc_Importer"/>
</dbReference>
<dbReference type="PROSITE" id="PS50893">
    <property type="entry name" value="ABC_TRANSPORTER_2"/>
    <property type="match status" value="1"/>
</dbReference>
<feature type="region of interest" description="Disordered" evidence="11">
    <location>
        <begin position="344"/>
        <end position="366"/>
    </location>
</feature>
<evidence type="ECO:0000256" key="7">
    <source>
        <dbReference type="ARBA" id="ARBA00022967"/>
    </source>
</evidence>
<evidence type="ECO:0000256" key="10">
    <source>
        <dbReference type="ARBA" id="ARBA00023136"/>
    </source>
</evidence>
<dbReference type="Gene3D" id="3.40.50.300">
    <property type="entry name" value="P-loop containing nucleotide triphosphate hydrolases"/>
    <property type="match status" value="1"/>
</dbReference>
<keyword evidence="3" id="KW-0410">Iron transport</keyword>
<keyword evidence="5" id="KW-0547">Nucleotide-binding</keyword>
<keyword evidence="14" id="KW-1185">Reference proteome</keyword>
<dbReference type="InterPro" id="IPR003593">
    <property type="entry name" value="AAA+_ATPase"/>
</dbReference>
<keyword evidence="6 13" id="KW-0067">ATP-binding</keyword>
<dbReference type="GO" id="GO:0005524">
    <property type="term" value="F:ATP binding"/>
    <property type="evidence" value="ECO:0007669"/>
    <property type="project" value="UniProtKB-KW"/>
</dbReference>
<dbReference type="PROSITE" id="PS00211">
    <property type="entry name" value="ABC_TRANSPORTER_1"/>
    <property type="match status" value="1"/>
</dbReference>
<dbReference type="PANTHER" id="PTHR42781">
    <property type="entry name" value="SPERMIDINE/PUTRESCINE IMPORT ATP-BINDING PROTEIN POTA"/>
    <property type="match status" value="1"/>
</dbReference>
<evidence type="ECO:0000313" key="14">
    <source>
        <dbReference type="Proteomes" id="UP001500752"/>
    </source>
</evidence>
<dbReference type="Gene3D" id="2.40.50.450">
    <property type="match status" value="1"/>
</dbReference>
<keyword evidence="4" id="KW-0997">Cell inner membrane</keyword>
<dbReference type="InterPro" id="IPR013611">
    <property type="entry name" value="Transp-assoc_OB_typ2"/>
</dbReference>
<gene>
    <name evidence="13" type="ORF">GCM10023081_44010</name>
</gene>
<dbReference type="InterPro" id="IPR027417">
    <property type="entry name" value="P-loop_NTPase"/>
</dbReference>
<keyword evidence="8" id="KW-0408">Iron</keyword>